<proteinExistence type="inferred from homology"/>
<dbReference type="PANTHER" id="PTHR11926:SF1188">
    <property type="entry name" value="FAMILY PROTEIN, PUTATIVE-RELATED"/>
    <property type="match status" value="1"/>
</dbReference>
<dbReference type="FunFam" id="3.40.50.2000:FF:000065">
    <property type="entry name" value="Glycosyltransferase"/>
    <property type="match status" value="1"/>
</dbReference>
<evidence type="ECO:0000256" key="5">
    <source>
        <dbReference type="RuleBase" id="RU362057"/>
    </source>
</evidence>
<protein>
    <recommendedName>
        <fullName evidence="5">Glycosyltransferase</fullName>
        <ecNumber evidence="5">2.4.1.-</ecNumber>
    </recommendedName>
</protein>
<dbReference type="GO" id="GO:0080044">
    <property type="term" value="F:quercetin 7-O-glucosyltransferase activity"/>
    <property type="evidence" value="ECO:0007669"/>
    <property type="project" value="TreeGrafter"/>
</dbReference>
<keyword evidence="8" id="KW-1185">Reference proteome</keyword>
<evidence type="ECO:0000256" key="3">
    <source>
        <dbReference type="ARBA" id="ARBA00022679"/>
    </source>
</evidence>
<evidence type="ECO:0000256" key="1">
    <source>
        <dbReference type="ARBA" id="ARBA00009995"/>
    </source>
</evidence>
<keyword evidence="3 4" id="KW-0808">Transferase</keyword>
<dbReference type="PANTHER" id="PTHR11926">
    <property type="entry name" value="GLUCOSYL/GLUCURONOSYL TRANSFERASES"/>
    <property type="match status" value="1"/>
</dbReference>
<organism evidence="7 8">
    <name type="scientific">Acacia crassicarpa</name>
    <name type="common">northern wattle</name>
    <dbReference type="NCBI Taxonomy" id="499986"/>
    <lineage>
        <taxon>Eukaryota</taxon>
        <taxon>Viridiplantae</taxon>
        <taxon>Streptophyta</taxon>
        <taxon>Embryophyta</taxon>
        <taxon>Tracheophyta</taxon>
        <taxon>Spermatophyta</taxon>
        <taxon>Magnoliopsida</taxon>
        <taxon>eudicotyledons</taxon>
        <taxon>Gunneridae</taxon>
        <taxon>Pentapetalae</taxon>
        <taxon>rosids</taxon>
        <taxon>fabids</taxon>
        <taxon>Fabales</taxon>
        <taxon>Fabaceae</taxon>
        <taxon>Caesalpinioideae</taxon>
        <taxon>mimosoid clade</taxon>
        <taxon>Acacieae</taxon>
        <taxon>Acacia</taxon>
    </lineage>
</organism>
<evidence type="ECO:0000256" key="2">
    <source>
        <dbReference type="ARBA" id="ARBA00022676"/>
    </source>
</evidence>
<feature type="domain" description="Glycosyltransferase N-terminal" evidence="6">
    <location>
        <begin position="14"/>
        <end position="139"/>
    </location>
</feature>
<keyword evidence="2 4" id="KW-0328">Glycosyltransferase</keyword>
<dbReference type="Pfam" id="PF00201">
    <property type="entry name" value="UDPGT"/>
    <property type="match status" value="1"/>
</dbReference>
<dbReference type="EMBL" id="JAWXYG010000005">
    <property type="protein sequence ID" value="KAK4271283.1"/>
    <property type="molecule type" value="Genomic_DNA"/>
</dbReference>
<dbReference type="EC" id="2.4.1.-" evidence="5"/>
<dbReference type="InterPro" id="IPR035595">
    <property type="entry name" value="UDP_glycos_trans_CS"/>
</dbReference>
<dbReference type="GO" id="GO:0080043">
    <property type="term" value="F:quercetin 3-O-glucosyltransferase activity"/>
    <property type="evidence" value="ECO:0007669"/>
    <property type="project" value="TreeGrafter"/>
</dbReference>
<dbReference type="Pfam" id="PF26168">
    <property type="entry name" value="Glyco_transf_N"/>
    <property type="match status" value="1"/>
</dbReference>
<dbReference type="FunFam" id="3.40.50.2000:FF:000027">
    <property type="entry name" value="Glycosyltransferase"/>
    <property type="match status" value="1"/>
</dbReference>
<evidence type="ECO:0000259" key="6">
    <source>
        <dbReference type="Pfam" id="PF26168"/>
    </source>
</evidence>
<reference evidence="7" key="1">
    <citation type="submission" date="2023-10" db="EMBL/GenBank/DDBJ databases">
        <title>Chromosome-level genome of the transformable northern wattle, Acacia crassicarpa.</title>
        <authorList>
            <person name="Massaro I."/>
            <person name="Sinha N.R."/>
            <person name="Poethig S."/>
            <person name="Leichty A.R."/>
        </authorList>
    </citation>
    <scope>NUCLEOTIDE SEQUENCE</scope>
    <source>
        <strain evidence="7">Acra3RX</strain>
        <tissue evidence="7">Leaf</tissue>
    </source>
</reference>
<dbReference type="AlphaFoldDB" id="A0AAE1MRP6"/>
<gene>
    <name evidence="7" type="ORF">QN277_019995</name>
</gene>
<evidence type="ECO:0000313" key="8">
    <source>
        <dbReference type="Proteomes" id="UP001293593"/>
    </source>
</evidence>
<dbReference type="Gene3D" id="3.40.50.2000">
    <property type="entry name" value="Glycogen Phosphorylase B"/>
    <property type="match status" value="2"/>
</dbReference>
<comment type="caution">
    <text evidence="7">The sequence shown here is derived from an EMBL/GenBank/DDBJ whole genome shotgun (WGS) entry which is preliminary data.</text>
</comment>
<dbReference type="InterPro" id="IPR002213">
    <property type="entry name" value="UDP_glucos_trans"/>
</dbReference>
<name>A0AAE1MRP6_9FABA</name>
<dbReference type="PROSITE" id="PS00375">
    <property type="entry name" value="UDPGT"/>
    <property type="match status" value="1"/>
</dbReference>
<evidence type="ECO:0000256" key="4">
    <source>
        <dbReference type="RuleBase" id="RU003718"/>
    </source>
</evidence>
<dbReference type="CDD" id="cd03784">
    <property type="entry name" value="GT1_Gtf-like"/>
    <property type="match status" value="1"/>
</dbReference>
<dbReference type="InterPro" id="IPR058980">
    <property type="entry name" value="Glyco_transf_N"/>
</dbReference>
<accession>A0AAE1MRP6</accession>
<evidence type="ECO:0000313" key="7">
    <source>
        <dbReference type="EMBL" id="KAK4271283.1"/>
    </source>
</evidence>
<sequence length="487" mass="54582">MELVTRGGSKPHAVMIPFPIQSHISSLIKLSKVLHSRGFHITYVNTEYNHRRLLNSRGPQALDGLSDFRFETIPDGLPPSDGDATQHPPSLCESTAQNCLLPFTKLLQKLHESASKGLVPPVTCLISDMAMTFTVKAAQETKIPLAIYSPINAVSYLGLWHGCALHEKGFIPLKEESYLTCGHLDAELNRLSGMKNIRLRDLPSFFMTQDPDDLFMINMARNNLKNAQAAQAMIFNTFSELESDALNTLSSIFPPIYTIGPIHLLLSEIQPNPQLDSIGSNLWKEETTCINWLESKKPKSVVYVNFGSITILSPEQLYEFAWGLANSKKPFLWIIRPDLVNGRSVILSPEFLSETKERGLIASWCEQEKVLNHPSIGGFLTHCGWNSIIESMCARVPMACWPFYGDQQTNSRYACAEWGIGIEIDNEVKREVVEKIVNELMEGEKAKEMRNKVLHWKKIAEEAIIAPAGSSNVNLEKLISQVLVHKK</sequence>
<comment type="similarity">
    <text evidence="1 4">Belongs to the UDP-glycosyltransferase family.</text>
</comment>
<dbReference type="SUPFAM" id="SSF53756">
    <property type="entry name" value="UDP-Glycosyltransferase/glycogen phosphorylase"/>
    <property type="match status" value="1"/>
</dbReference>
<dbReference type="Proteomes" id="UP001293593">
    <property type="component" value="Unassembled WGS sequence"/>
</dbReference>